<dbReference type="RefSeq" id="WP_128699587.1">
    <property type="nucleotide sequence ID" value="NZ_CP019384.1"/>
</dbReference>
<dbReference type="EMBL" id="CP019384">
    <property type="protein sequence ID" value="QAT16945.1"/>
    <property type="molecule type" value="Genomic_DNA"/>
</dbReference>
<keyword evidence="5" id="KW-0560">Oxidoreductase</keyword>
<dbReference type="PANTHER" id="PTHR43673">
    <property type="entry name" value="NAD(P)H NITROREDUCTASE YDGI-RELATED"/>
    <property type="match status" value="1"/>
</dbReference>
<dbReference type="CDD" id="cd02062">
    <property type="entry name" value="Nitro_FMN_reductase"/>
    <property type="match status" value="1"/>
</dbReference>
<dbReference type="SUPFAM" id="SSF55469">
    <property type="entry name" value="FMN-dependent nitroreductase-like"/>
    <property type="match status" value="1"/>
</dbReference>
<dbReference type="Proteomes" id="UP000287243">
    <property type="component" value="Chromosome"/>
</dbReference>
<reference evidence="7 8" key="1">
    <citation type="submission" date="2017-01" db="EMBL/GenBank/DDBJ databases">
        <title>First insights into the biology of 'candidatus Vampirococcus archaeovorus'.</title>
        <authorList>
            <person name="Kizina J."/>
            <person name="Jordan S."/>
            <person name="Stueber K."/>
            <person name="Reinhardt R."/>
            <person name="Harder J."/>
        </authorList>
    </citation>
    <scope>NUCLEOTIDE SEQUENCE [LARGE SCALE GENOMIC DNA]</scope>
    <source>
        <strain evidence="7 8">LiM</strain>
    </source>
</reference>
<accession>A0A410P413</accession>
<evidence type="ECO:0000259" key="6">
    <source>
        <dbReference type="Pfam" id="PF00881"/>
    </source>
</evidence>
<protein>
    <submittedName>
        <fullName evidence="7">Nitroreductase family protein</fullName>
    </submittedName>
</protein>
<dbReference type="InterPro" id="IPR029479">
    <property type="entry name" value="Nitroreductase"/>
</dbReference>
<keyword evidence="4" id="KW-0288">FMN</keyword>
<keyword evidence="8" id="KW-1185">Reference proteome</keyword>
<dbReference type="InterPro" id="IPR000415">
    <property type="entry name" value="Nitroreductase-like"/>
</dbReference>
<dbReference type="OrthoDB" id="9809288at2"/>
<evidence type="ECO:0000256" key="4">
    <source>
        <dbReference type="ARBA" id="ARBA00022643"/>
    </source>
</evidence>
<gene>
    <name evidence="7" type="ORF">BU251_03980</name>
</gene>
<comment type="cofactor">
    <cofactor evidence="1">
        <name>FMN</name>
        <dbReference type="ChEBI" id="CHEBI:58210"/>
    </cofactor>
</comment>
<evidence type="ECO:0000256" key="1">
    <source>
        <dbReference type="ARBA" id="ARBA00001917"/>
    </source>
</evidence>
<evidence type="ECO:0000256" key="2">
    <source>
        <dbReference type="ARBA" id="ARBA00007118"/>
    </source>
</evidence>
<feature type="domain" description="Nitroreductase" evidence="6">
    <location>
        <begin position="8"/>
        <end position="63"/>
    </location>
</feature>
<name>A0A410P413_VELA1</name>
<dbReference type="Gene3D" id="3.40.109.10">
    <property type="entry name" value="NADH Oxidase"/>
    <property type="match status" value="1"/>
</dbReference>
<evidence type="ECO:0000256" key="5">
    <source>
        <dbReference type="ARBA" id="ARBA00023002"/>
    </source>
</evidence>
<dbReference type="PANTHER" id="PTHR43673:SF2">
    <property type="entry name" value="NITROREDUCTASE"/>
    <property type="match status" value="1"/>
</dbReference>
<dbReference type="KEGG" id="vai:BU251_03980"/>
<feature type="domain" description="Nitroreductase" evidence="6">
    <location>
        <begin position="68"/>
        <end position="147"/>
    </location>
</feature>
<organism evidence="7 8">
    <name type="scientific">Velamenicoccus archaeovorus</name>
    <dbReference type="NCBI Taxonomy" id="1930593"/>
    <lineage>
        <taxon>Bacteria</taxon>
        <taxon>Pseudomonadati</taxon>
        <taxon>Candidatus Omnitrophota</taxon>
        <taxon>Candidatus Velamenicoccus</taxon>
    </lineage>
</organism>
<dbReference type="Pfam" id="PF00881">
    <property type="entry name" value="Nitroreductase"/>
    <property type="match status" value="2"/>
</dbReference>
<evidence type="ECO:0000313" key="8">
    <source>
        <dbReference type="Proteomes" id="UP000287243"/>
    </source>
</evidence>
<sequence length="171" mass="18911">MKDILNIIKTRRSVRHFSDKKLPAAGIVKILEAGRWAPSGLNNQPWRFLVVEDKGLRDRIAAFTAYGSVIRRAAAILIVCLDTADSYNRDKDLMAVGASIQNMLLEAKNLGIGTCWLGEILNKKREVADTLELNKDLDLLAVVAMGYPAGKKQKGCRKALKELLINGSKYS</sequence>
<dbReference type="AlphaFoldDB" id="A0A410P413"/>
<keyword evidence="3" id="KW-0285">Flavoprotein</keyword>
<dbReference type="GO" id="GO:0016491">
    <property type="term" value="F:oxidoreductase activity"/>
    <property type="evidence" value="ECO:0007669"/>
    <property type="project" value="UniProtKB-KW"/>
</dbReference>
<evidence type="ECO:0000313" key="7">
    <source>
        <dbReference type="EMBL" id="QAT16945.1"/>
    </source>
</evidence>
<evidence type="ECO:0000256" key="3">
    <source>
        <dbReference type="ARBA" id="ARBA00022630"/>
    </source>
</evidence>
<comment type="similarity">
    <text evidence="2">Belongs to the nitroreductase family.</text>
</comment>
<proteinExistence type="inferred from homology"/>